<gene>
    <name evidence="12" type="ORF">CKF59_02280</name>
</gene>
<keyword evidence="8" id="KW-0378">Hydrolase</keyword>
<evidence type="ECO:0000256" key="7">
    <source>
        <dbReference type="ARBA" id="ARBA00022759"/>
    </source>
</evidence>
<evidence type="ECO:0000256" key="4">
    <source>
        <dbReference type="ARBA" id="ARBA00022722"/>
    </source>
</evidence>
<dbReference type="PANTHER" id="PTHR30195:SF15">
    <property type="entry name" value="TYPE I RESTRICTION ENZYME HINDI ENDONUCLEASE SUBUNIT"/>
    <property type="match status" value="1"/>
</dbReference>
<keyword evidence="9" id="KW-0067">ATP-binding</keyword>
<dbReference type="SUPFAM" id="SSF52540">
    <property type="entry name" value="P-loop containing nucleoside triphosphate hydrolases"/>
    <property type="match status" value="2"/>
</dbReference>
<evidence type="ECO:0000256" key="8">
    <source>
        <dbReference type="ARBA" id="ARBA00022801"/>
    </source>
</evidence>
<evidence type="ECO:0000256" key="2">
    <source>
        <dbReference type="ARBA" id="ARBA00008598"/>
    </source>
</evidence>
<comment type="caution">
    <text evidence="12">The sequence shown here is derived from an EMBL/GenBank/DDBJ whole genome shotgun (WGS) entry which is preliminary data.</text>
</comment>
<dbReference type="GO" id="GO:0009307">
    <property type="term" value="P:DNA restriction-modification system"/>
    <property type="evidence" value="ECO:0007669"/>
    <property type="project" value="UniProtKB-KW"/>
</dbReference>
<dbReference type="InterPro" id="IPR055180">
    <property type="entry name" value="HsdR_RecA-like_helicase_dom_2"/>
</dbReference>
<dbReference type="RefSeq" id="WP_119534365.1">
    <property type="nucleotide sequence ID" value="NZ_NRJF01000055.1"/>
</dbReference>
<dbReference type="Gene3D" id="3.90.1570.50">
    <property type="match status" value="1"/>
</dbReference>
<keyword evidence="7" id="KW-0255">Endonuclease</keyword>
<dbReference type="InterPro" id="IPR007409">
    <property type="entry name" value="Restrct_endonuc_type1_HsdR_N"/>
</dbReference>
<evidence type="ECO:0000259" key="11">
    <source>
        <dbReference type="SMART" id="SM00487"/>
    </source>
</evidence>
<keyword evidence="5" id="KW-0547">Nucleotide-binding</keyword>
<comment type="catalytic activity">
    <reaction evidence="1">
        <text>Endonucleolytic cleavage of DNA to give random double-stranded fragments with terminal 5'-phosphates, ATP is simultaneously hydrolyzed.</text>
        <dbReference type="EC" id="3.1.21.3"/>
    </reaction>
</comment>
<dbReference type="InterPro" id="IPR051268">
    <property type="entry name" value="Type-I_R_enzyme_R_subunit"/>
</dbReference>
<proteinExistence type="inferred from homology"/>
<evidence type="ECO:0000256" key="10">
    <source>
        <dbReference type="ARBA" id="ARBA00023125"/>
    </source>
</evidence>
<dbReference type="OrthoDB" id="9758243at2"/>
<dbReference type="EMBL" id="NRJF01000055">
    <property type="protein sequence ID" value="RIY36787.1"/>
    <property type="molecule type" value="Genomic_DNA"/>
</dbReference>
<dbReference type="Proteomes" id="UP000265964">
    <property type="component" value="Unassembled WGS sequence"/>
</dbReference>
<evidence type="ECO:0000313" key="13">
    <source>
        <dbReference type="Proteomes" id="UP000265964"/>
    </source>
</evidence>
<dbReference type="PANTHER" id="PTHR30195">
    <property type="entry name" value="TYPE I SITE-SPECIFIC DEOXYRIBONUCLEASE PROTEIN SUBUNIT M AND R"/>
    <property type="match status" value="1"/>
</dbReference>
<evidence type="ECO:0000256" key="5">
    <source>
        <dbReference type="ARBA" id="ARBA00022741"/>
    </source>
</evidence>
<protein>
    <recommendedName>
        <fullName evidence="3">type I site-specific deoxyribonuclease</fullName>
        <ecNumber evidence="3">3.1.21.3</ecNumber>
    </recommendedName>
</protein>
<reference evidence="12 13" key="1">
    <citation type="submission" date="2017-08" db="EMBL/GenBank/DDBJ databases">
        <title>Reclassification of Bisgaard taxon 37 and 44.</title>
        <authorList>
            <person name="Christensen H."/>
        </authorList>
    </citation>
    <scope>NUCLEOTIDE SEQUENCE [LARGE SCALE GENOMIC DNA]</scope>
    <source>
        <strain evidence="12 13">EEAB3T1</strain>
    </source>
</reference>
<dbReference type="SMART" id="SM00487">
    <property type="entry name" value="DEXDc"/>
    <property type="match status" value="1"/>
</dbReference>
<name>A0A3A1YL99_9GAMM</name>
<keyword evidence="10" id="KW-0238">DNA-binding</keyword>
<dbReference type="Gene3D" id="3.40.50.300">
    <property type="entry name" value="P-loop containing nucleotide triphosphate hydrolases"/>
    <property type="match status" value="2"/>
</dbReference>
<evidence type="ECO:0000256" key="3">
    <source>
        <dbReference type="ARBA" id="ARBA00012654"/>
    </source>
</evidence>
<dbReference type="GO" id="GO:0003677">
    <property type="term" value="F:DNA binding"/>
    <property type="evidence" value="ECO:0007669"/>
    <property type="project" value="UniProtKB-KW"/>
</dbReference>
<comment type="similarity">
    <text evidence="2">Belongs to the HsdR family.</text>
</comment>
<dbReference type="InterPro" id="IPR014001">
    <property type="entry name" value="Helicase_ATP-bd"/>
</dbReference>
<dbReference type="EC" id="3.1.21.3" evidence="3"/>
<accession>A0A3A1YL99</accession>
<dbReference type="Pfam" id="PF18766">
    <property type="entry name" value="SWI2_SNF2"/>
    <property type="match status" value="1"/>
</dbReference>
<dbReference type="GO" id="GO:0009035">
    <property type="term" value="F:type I site-specific deoxyribonuclease activity"/>
    <property type="evidence" value="ECO:0007669"/>
    <property type="project" value="UniProtKB-EC"/>
</dbReference>
<keyword evidence="4" id="KW-0540">Nuclease</keyword>
<keyword evidence="6" id="KW-0680">Restriction system</keyword>
<dbReference type="GO" id="GO:0005524">
    <property type="term" value="F:ATP binding"/>
    <property type="evidence" value="ECO:0007669"/>
    <property type="project" value="UniProtKB-KW"/>
</dbReference>
<evidence type="ECO:0000313" key="12">
    <source>
        <dbReference type="EMBL" id="RIY36787.1"/>
    </source>
</evidence>
<dbReference type="InterPro" id="IPR027417">
    <property type="entry name" value="P-loop_NTPase"/>
</dbReference>
<sequence length="1131" mass="130130">MSERELANQIFKILDSLGYEDASHTCRNFASSFKHPFSQNIEQALYKFPLLRGEAKEQAYRVIDTLINPQLFAQAPIPATKEKLYTDLVEIILSFVDFCFKQGENIELNFLHILLKKNREFNAYLSSLFNLEQPEANTFAYVQELPLKTQRQSYNRVDCGLYINGILIGLVEFKDKAYDLSKAVDQLHNHQYNATDLTTPYTLFSQLLVAIAGDSMAYSSVGEAVVTETKLKPIKFKPWQFDPSVKDFINHKVATQINAFWQKKSESNLHKTLVENIISFFSPYRLLDLLENFIFYNVDGNKVVNKIIARQNQYHGMAAIRFRLMCQFFSDIYTLKGEYQKYVAKHLHKYDASCMINHAPGSGKSIVITLLIKWALNNINKIKLLAIFDRNDLEEQFTQMQGKSEIIKNTDMSLESDLYNCTNGQDLKISLADNSRKVIITTLQKFNHAAPQAFEDANSEEEQTQGMTQALEQISAQVKQNLTKCNFLAIVDECHRSHSGKFHSSLKSLLPPDSHFLVGLSGTIDPNIYENVTNKKTVVLSEANFGDVVHTYSYLQSEREGNIFDITYVRPQIEEATSSFEQLSAEKKQEIKDIIEEQGYSQSQIARAINSKLSHFEPTQVVPFIAQYVEKYLRARNPEDKEWGGLLVTENIDQAFVYAQLLEHYNQQVSLEQQIPFALITSFSLNKGANFESAKSENYTQHVRYMQQLIGEEQKTINESEIGDSAKRAYEEKMVRLFKQDPKQLRLLILVDKLTTGFDAPKARLIMLARNLKDKKLIQTISRVNRFAPDKQAAYLVDFADNFENIHKAIHDYVIVPDQYANSNPEASYKQIRLEQLRKDLLGYYDKVKHFCETYQITGISSSQNSGFAQVTCSWHEFNLHLHQHKNNLQFLKDAKSFRNNLKKIVSLLVICASIEPQSFSEQDKQALNFALQLINHLEKSISLPVESHETSLRDLIEFIELKLNNQLLDKMLGIEESVLENSLDQIVDQLIAQKSNISQPESQDLTRYATLEEIIATSLQKFQEKIQRELGLMVSINELKEAFVELEKIDFNHPELAQEISSKYQNYLANYLSCFKKLHDTRDLEKHCQHLSKSFANSQDLSKEENLALKETLEVVHQKIIALFTKHRLL</sequence>
<evidence type="ECO:0000256" key="1">
    <source>
        <dbReference type="ARBA" id="ARBA00000851"/>
    </source>
</evidence>
<evidence type="ECO:0000256" key="6">
    <source>
        <dbReference type="ARBA" id="ARBA00022747"/>
    </source>
</evidence>
<organism evidence="12 13">
    <name type="scientific">Psittacicella gerlachiana</name>
    <dbReference type="NCBI Taxonomy" id="2028574"/>
    <lineage>
        <taxon>Bacteria</taxon>
        <taxon>Pseudomonadati</taxon>
        <taxon>Pseudomonadota</taxon>
        <taxon>Gammaproteobacteria</taxon>
        <taxon>Pasteurellales</taxon>
        <taxon>Psittacicellaceae</taxon>
        <taxon>Psittacicella</taxon>
    </lineage>
</organism>
<feature type="domain" description="Helicase ATP-binding" evidence="11">
    <location>
        <begin position="331"/>
        <end position="555"/>
    </location>
</feature>
<keyword evidence="13" id="KW-1185">Reference proteome</keyword>
<dbReference type="InterPro" id="IPR040980">
    <property type="entry name" value="SWI2_SNF2"/>
</dbReference>
<evidence type="ECO:0000256" key="9">
    <source>
        <dbReference type="ARBA" id="ARBA00022840"/>
    </source>
</evidence>
<dbReference type="Pfam" id="PF22679">
    <property type="entry name" value="T1R_D3-like"/>
    <property type="match status" value="1"/>
</dbReference>
<dbReference type="AlphaFoldDB" id="A0A3A1YL99"/>
<dbReference type="Pfam" id="PF04313">
    <property type="entry name" value="HSDR_N"/>
    <property type="match status" value="1"/>
</dbReference>